<dbReference type="SUPFAM" id="SSF109604">
    <property type="entry name" value="HD-domain/PDEase-like"/>
    <property type="match status" value="1"/>
</dbReference>
<dbReference type="AlphaFoldDB" id="A0A7U8C499"/>
<evidence type="ECO:0008006" key="3">
    <source>
        <dbReference type="Google" id="ProtNLM"/>
    </source>
</evidence>
<dbReference type="Proteomes" id="UP000002171">
    <property type="component" value="Unassembled WGS sequence"/>
</dbReference>
<sequence>MQIQQQIPLLEDLLSEWKQTIGDEFQGYRNHVYRMIHFCFALKECSEEEKEKIIIAAAYHDIGIWIEDTVDYIEPSLPPLHDYLEISGCDSWQEELTLMITEHHKLRSYKNSRYPLVEVFRKGDLVDFSMGVIRFGVGKDYIAEVKAAFPNADFHKNLAKRGGRWFLKHPLNPAPMMKW</sequence>
<comment type="caution">
    <text evidence="1">The sequence shown here is derived from an EMBL/GenBank/DDBJ whole genome shotgun (WGS) entry which is preliminary data.</text>
</comment>
<gene>
    <name evidence="1" type="ORF">MED92_11069</name>
</gene>
<organism evidence="1 2">
    <name type="scientific">Neptuniibacter caesariensis</name>
    <dbReference type="NCBI Taxonomy" id="207954"/>
    <lineage>
        <taxon>Bacteria</taxon>
        <taxon>Pseudomonadati</taxon>
        <taxon>Pseudomonadota</taxon>
        <taxon>Gammaproteobacteria</taxon>
        <taxon>Oceanospirillales</taxon>
        <taxon>Oceanospirillaceae</taxon>
        <taxon>Neptuniibacter</taxon>
    </lineage>
</organism>
<dbReference type="EMBL" id="AAOW01000009">
    <property type="protein sequence ID" value="EAR61263.1"/>
    <property type="molecule type" value="Genomic_DNA"/>
</dbReference>
<dbReference type="OrthoDB" id="459260at2"/>
<name>A0A7U8C499_NEPCE</name>
<evidence type="ECO:0000313" key="2">
    <source>
        <dbReference type="Proteomes" id="UP000002171"/>
    </source>
</evidence>
<dbReference type="RefSeq" id="WP_007019935.1">
    <property type="nucleotide sequence ID" value="NZ_CH724125.1"/>
</dbReference>
<keyword evidence="2" id="KW-1185">Reference proteome</keyword>
<dbReference type="Gene3D" id="1.10.3210.10">
    <property type="entry name" value="Hypothetical protein af1432"/>
    <property type="match status" value="1"/>
</dbReference>
<accession>A0A7U8C499</accession>
<proteinExistence type="predicted"/>
<protein>
    <recommendedName>
        <fullName evidence="3">Phosphohydrolase</fullName>
    </recommendedName>
</protein>
<evidence type="ECO:0000313" key="1">
    <source>
        <dbReference type="EMBL" id="EAR61263.1"/>
    </source>
</evidence>
<reference evidence="1 2" key="1">
    <citation type="submission" date="2006-02" db="EMBL/GenBank/DDBJ databases">
        <authorList>
            <person name="Pinhassi J."/>
            <person name="Pedros-Alio C."/>
            <person name="Ferriera S."/>
            <person name="Johnson J."/>
            <person name="Kravitz S."/>
            <person name="Halpern A."/>
            <person name="Remington K."/>
            <person name="Beeson K."/>
            <person name="Tran B."/>
            <person name="Rogers Y.-H."/>
            <person name="Friedman R."/>
            <person name="Venter J.C."/>
        </authorList>
    </citation>
    <scope>NUCLEOTIDE SEQUENCE [LARGE SCALE GENOMIC DNA]</scope>
    <source>
        <strain evidence="1 2">MED92</strain>
    </source>
</reference>